<reference evidence="1" key="1">
    <citation type="submission" date="2025-08" db="UniProtKB">
        <authorList>
            <consortium name="Ensembl"/>
        </authorList>
    </citation>
    <scope>IDENTIFICATION</scope>
</reference>
<proteinExistence type="predicted"/>
<dbReference type="AlphaFoldDB" id="A0A663F209"/>
<evidence type="ECO:0000313" key="1">
    <source>
        <dbReference type="Ensembl" id="ENSACCP00020017841.1"/>
    </source>
</evidence>
<keyword evidence="2" id="KW-1185">Reference proteome</keyword>
<organism evidence="1 2">
    <name type="scientific">Aquila chrysaetos chrysaetos</name>
    <dbReference type="NCBI Taxonomy" id="223781"/>
    <lineage>
        <taxon>Eukaryota</taxon>
        <taxon>Metazoa</taxon>
        <taxon>Chordata</taxon>
        <taxon>Craniata</taxon>
        <taxon>Vertebrata</taxon>
        <taxon>Euteleostomi</taxon>
        <taxon>Archelosauria</taxon>
        <taxon>Archosauria</taxon>
        <taxon>Dinosauria</taxon>
        <taxon>Saurischia</taxon>
        <taxon>Theropoda</taxon>
        <taxon>Coelurosauria</taxon>
        <taxon>Aves</taxon>
        <taxon>Neognathae</taxon>
        <taxon>Neoaves</taxon>
        <taxon>Telluraves</taxon>
        <taxon>Accipitrimorphae</taxon>
        <taxon>Accipitriformes</taxon>
        <taxon>Accipitridae</taxon>
        <taxon>Accipitrinae</taxon>
        <taxon>Aquila</taxon>
    </lineage>
</organism>
<dbReference type="Ensembl" id="ENSACCT00020018620.1">
    <property type="protein sequence ID" value="ENSACCP00020017841.1"/>
    <property type="gene ID" value="ENSACCG00020012259.1"/>
</dbReference>
<dbReference type="Proteomes" id="UP000472275">
    <property type="component" value="Chromosome 5"/>
</dbReference>
<dbReference type="InParanoid" id="A0A663F209"/>
<reference evidence="1" key="2">
    <citation type="submission" date="2025-09" db="UniProtKB">
        <authorList>
            <consortium name="Ensembl"/>
        </authorList>
    </citation>
    <scope>IDENTIFICATION</scope>
</reference>
<protein>
    <submittedName>
        <fullName evidence="1">Uncharacterized protein</fullName>
    </submittedName>
</protein>
<accession>A0A663F209</accession>
<evidence type="ECO:0000313" key="2">
    <source>
        <dbReference type="Proteomes" id="UP000472275"/>
    </source>
</evidence>
<name>A0A663F209_AQUCH</name>
<sequence>MNCSLNEIFALGTKYITLWQAKILIMHLSGLTSGCHSQRDAINLIRSRASVEVGVRLEEQQVRYASLHKNHKVFSLSSCYKNRCGPAKLECCKLNHCF</sequence>